<protein>
    <submittedName>
        <fullName evidence="3">DUF485 domain-containing protein</fullName>
    </submittedName>
</protein>
<feature type="transmembrane region" description="Helical" evidence="2">
    <location>
        <begin position="77"/>
        <end position="102"/>
    </location>
</feature>
<dbReference type="AlphaFoldDB" id="A0A7X6M8B9"/>
<dbReference type="InterPro" id="IPR007436">
    <property type="entry name" value="DUF485"/>
</dbReference>
<reference evidence="3 4" key="1">
    <citation type="submission" date="2020-04" db="EMBL/GenBank/DDBJ databases">
        <title>MicrobeNet Type strains.</title>
        <authorList>
            <person name="Nicholson A.C."/>
        </authorList>
    </citation>
    <scope>NUCLEOTIDE SEQUENCE [LARGE SCALE GENOMIC DNA]</scope>
    <source>
        <strain evidence="3 4">ATCC 23612</strain>
    </source>
</reference>
<evidence type="ECO:0000256" key="1">
    <source>
        <dbReference type="SAM" id="MobiDB-lite"/>
    </source>
</evidence>
<keyword evidence="2" id="KW-0472">Membrane</keyword>
<organism evidence="3 4">
    <name type="scientific">Nocardiopsis alborubida</name>
    <dbReference type="NCBI Taxonomy" id="146802"/>
    <lineage>
        <taxon>Bacteria</taxon>
        <taxon>Bacillati</taxon>
        <taxon>Actinomycetota</taxon>
        <taxon>Actinomycetes</taxon>
        <taxon>Streptosporangiales</taxon>
        <taxon>Nocardiopsidaceae</taxon>
        <taxon>Nocardiopsis</taxon>
    </lineage>
</organism>
<dbReference type="EMBL" id="JAAXPG010000001">
    <property type="protein sequence ID" value="NKY96477.1"/>
    <property type="molecule type" value="Genomic_DNA"/>
</dbReference>
<feature type="region of interest" description="Disordered" evidence="1">
    <location>
        <begin position="1"/>
        <end position="23"/>
    </location>
</feature>
<keyword evidence="2" id="KW-1133">Transmembrane helix</keyword>
<keyword evidence="2" id="KW-0812">Transmembrane</keyword>
<evidence type="ECO:0000313" key="4">
    <source>
        <dbReference type="Proteomes" id="UP000553209"/>
    </source>
</evidence>
<dbReference type="PANTHER" id="PTHR38441:SF1">
    <property type="entry name" value="MEMBRANE PROTEIN"/>
    <property type="match status" value="1"/>
</dbReference>
<evidence type="ECO:0000313" key="3">
    <source>
        <dbReference type="EMBL" id="NKY96477.1"/>
    </source>
</evidence>
<dbReference type="RefSeq" id="WP_061079397.1">
    <property type="nucleotide sequence ID" value="NZ_JAAXPG010000001.1"/>
</dbReference>
<proteinExistence type="predicted"/>
<dbReference type="PANTHER" id="PTHR38441">
    <property type="entry name" value="INTEGRAL MEMBRANE PROTEIN-RELATED"/>
    <property type="match status" value="1"/>
</dbReference>
<feature type="transmembrane region" description="Helical" evidence="2">
    <location>
        <begin position="44"/>
        <end position="65"/>
    </location>
</feature>
<dbReference type="Pfam" id="PF04341">
    <property type="entry name" value="DUF485"/>
    <property type="match status" value="1"/>
</dbReference>
<keyword evidence="4" id="KW-1185">Reference proteome</keyword>
<accession>A0A7X6M8B9</accession>
<name>A0A7X6M8B9_9ACTN</name>
<gene>
    <name evidence="3" type="ORF">HGB44_02145</name>
</gene>
<dbReference type="Proteomes" id="UP000553209">
    <property type="component" value="Unassembled WGS sequence"/>
</dbReference>
<sequence>MSTDRPTKDPAPPPEGNGNGDAISTEAYVTMHGDPRFTELKRRLYRFVFPVSLAFMAWYLLYVLMSAFGRDFMGVVLFGNVNVALVFGVLQFLSTFGIAILYTNYARRRLDSQAVELRDELHYSAANKEGGR</sequence>
<evidence type="ECO:0000256" key="2">
    <source>
        <dbReference type="SAM" id="Phobius"/>
    </source>
</evidence>
<comment type="caution">
    <text evidence="3">The sequence shown here is derived from an EMBL/GenBank/DDBJ whole genome shotgun (WGS) entry which is preliminary data.</text>
</comment>